<dbReference type="Pfam" id="PF06722">
    <property type="entry name" value="EryCIII-like_C"/>
    <property type="match status" value="1"/>
</dbReference>
<dbReference type="InterPro" id="IPR002213">
    <property type="entry name" value="UDP_glucos_trans"/>
</dbReference>
<dbReference type="Gene3D" id="3.40.50.2000">
    <property type="entry name" value="Glycogen Phosphorylase B"/>
    <property type="match status" value="2"/>
</dbReference>
<proteinExistence type="predicted"/>
<dbReference type="GO" id="GO:0016758">
    <property type="term" value="F:hexosyltransferase activity"/>
    <property type="evidence" value="ECO:0007669"/>
    <property type="project" value="UniProtKB-ARBA"/>
</dbReference>
<dbReference type="RefSeq" id="WP_044514551.1">
    <property type="nucleotide sequence ID" value="NZ_HG322951.1"/>
</dbReference>
<evidence type="ECO:0000313" key="2">
    <source>
        <dbReference type="EMBL" id="NKZ10554.1"/>
    </source>
</evidence>
<protein>
    <submittedName>
        <fullName evidence="2">Glycosyltransferase</fullName>
    </submittedName>
</protein>
<dbReference type="SUPFAM" id="SSF53756">
    <property type="entry name" value="UDP-Glycosyltransferase/glycogen phosphorylase"/>
    <property type="match status" value="1"/>
</dbReference>
<dbReference type="GO" id="GO:0008194">
    <property type="term" value="F:UDP-glycosyltransferase activity"/>
    <property type="evidence" value="ECO:0007669"/>
    <property type="project" value="InterPro"/>
</dbReference>
<keyword evidence="2" id="KW-0808">Transferase</keyword>
<dbReference type="InterPro" id="IPR010610">
    <property type="entry name" value="EryCIII-like_C"/>
</dbReference>
<name>A0A7X6RUN7_9MYCO</name>
<dbReference type="EMBL" id="JAAXPJ010000002">
    <property type="protein sequence ID" value="NKZ10554.1"/>
    <property type="molecule type" value="Genomic_DNA"/>
</dbReference>
<reference evidence="2 3" key="1">
    <citation type="submission" date="2020-04" db="EMBL/GenBank/DDBJ databases">
        <title>MicrobeNet Type strains.</title>
        <authorList>
            <person name="Nicholson A.C."/>
        </authorList>
    </citation>
    <scope>NUCLEOTIDE SEQUENCE [LARGE SCALE GENOMIC DNA]</scope>
    <source>
        <strain evidence="2 3">ATCC 700731</strain>
    </source>
</reference>
<evidence type="ECO:0000259" key="1">
    <source>
        <dbReference type="Pfam" id="PF06722"/>
    </source>
</evidence>
<sequence length="411" mass="43906">MATILAYTSPALGHLLPMSALLVELARRGHTVHVRTLSAGVETARRLGFVAEPIDPRIETIEIDDWQAGNPREALKIGVAAFGHRAEYEITDLSDAVRQAEPDALLIDVNCWGAQSLADSGTVPWASFAPYTVPLRADGVPPFGLGLPPRTGPMGRIRDAAVRAAVVGPLEKIMLPPINRVRAKVAVAQVDSMDEFLRRAPLILLASGKPFQYPATEWGDAVQMIGPCVLDRAGDIAPDWLGAIDRPVILVTTSSEKQADADLVTVAVQALAHEPVHVVATMPAGLPPGIESTANATVCEFIPHALVLDRAICAVTHGGMGATQKALARGIPVCVVPYGRDQLEVARRVEVARCGTRLPARRLTPDRLRDKVREAMRMTEGARRVATGFAATGGVSHGADLVERRLLGLTR</sequence>
<dbReference type="PANTHER" id="PTHR48050:SF13">
    <property type="entry name" value="STEROL 3-BETA-GLUCOSYLTRANSFERASE UGT80A2"/>
    <property type="match status" value="1"/>
</dbReference>
<accession>A0A7X6RUN7</accession>
<dbReference type="PANTHER" id="PTHR48050">
    <property type="entry name" value="STEROL 3-BETA-GLUCOSYLTRANSFERASE"/>
    <property type="match status" value="1"/>
</dbReference>
<comment type="caution">
    <text evidence="2">The sequence shown here is derived from an EMBL/GenBank/DDBJ whole genome shotgun (WGS) entry which is preliminary data.</text>
</comment>
<dbReference type="GO" id="GO:0017000">
    <property type="term" value="P:antibiotic biosynthetic process"/>
    <property type="evidence" value="ECO:0007669"/>
    <property type="project" value="UniProtKB-ARBA"/>
</dbReference>
<dbReference type="AlphaFoldDB" id="A0A7X6RUN7"/>
<evidence type="ECO:0000313" key="3">
    <source>
        <dbReference type="Proteomes" id="UP000518188"/>
    </source>
</evidence>
<gene>
    <name evidence="2" type="ORF">HGA11_06150</name>
</gene>
<feature type="domain" description="Erythromycin biosynthesis protein CIII-like C-terminal" evidence="1">
    <location>
        <begin position="276"/>
        <end position="390"/>
    </location>
</feature>
<dbReference type="CDD" id="cd03784">
    <property type="entry name" value="GT1_Gtf-like"/>
    <property type="match status" value="1"/>
</dbReference>
<organism evidence="2 3">
    <name type="scientific">Mycolicibacterium septicum DSM 44393</name>
    <dbReference type="NCBI Taxonomy" id="1341646"/>
    <lineage>
        <taxon>Bacteria</taxon>
        <taxon>Bacillati</taxon>
        <taxon>Actinomycetota</taxon>
        <taxon>Actinomycetes</taxon>
        <taxon>Mycobacteriales</taxon>
        <taxon>Mycobacteriaceae</taxon>
        <taxon>Mycolicibacterium</taxon>
    </lineage>
</organism>
<dbReference type="Proteomes" id="UP000518188">
    <property type="component" value="Unassembled WGS sequence"/>
</dbReference>
<dbReference type="InterPro" id="IPR050426">
    <property type="entry name" value="Glycosyltransferase_28"/>
</dbReference>